<dbReference type="Proteomes" id="UP000828390">
    <property type="component" value="Unassembled WGS sequence"/>
</dbReference>
<reference evidence="1" key="1">
    <citation type="journal article" date="2019" name="bioRxiv">
        <title>The Genome of the Zebra Mussel, Dreissena polymorpha: A Resource for Invasive Species Research.</title>
        <authorList>
            <person name="McCartney M.A."/>
            <person name="Auch B."/>
            <person name="Kono T."/>
            <person name="Mallez S."/>
            <person name="Zhang Y."/>
            <person name="Obille A."/>
            <person name="Becker A."/>
            <person name="Abrahante J.E."/>
            <person name="Garbe J."/>
            <person name="Badalamenti J.P."/>
            <person name="Herman A."/>
            <person name="Mangelson H."/>
            <person name="Liachko I."/>
            <person name="Sullivan S."/>
            <person name="Sone E.D."/>
            <person name="Koren S."/>
            <person name="Silverstein K.A.T."/>
            <person name="Beckman K.B."/>
            <person name="Gohl D.M."/>
        </authorList>
    </citation>
    <scope>NUCLEOTIDE SEQUENCE</scope>
    <source>
        <strain evidence="1">Duluth1</strain>
        <tissue evidence="1">Whole animal</tissue>
    </source>
</reference>
<gene>
    <name evidence="1" type="ORF">DPMN_128816</name>
</gene>
<evidence type="ECO:0000313" key="2">
    <source>
        <dbReference type="Proteomes" id="UP000828390"/>
    </source>
</evidence>
<organism evidence="1 2">
    <name type="scientific">Dreissena polymorpha</name>
    <name type="common">Zebra mussel</name>
    <name type="synonym">Mytilus polymorpha</name>
    <dbReference type="NCBI Taxonomy" id="45954"/>
    <lineage>
        <taxon>Eukaryota</taxon>
        <taxon>Metazoa</taxon>
        <taxon>Spiralia</taxon>
        <taxon>Lophotrochozoa</taxon>
        <taxon>Mollusca</taxon>
        <taxon>Bivalvia</taxon>
        <taxon>Autobranchia</taxon>
        <taxon>Heteroconchia</taxon>
        <taxon>Euheterodonta</taxon>
        <taxon>Imparidentia</taxon>
        <taxon>Neoheterodontei</taxon>
        <taxon>Myida</taxon>
        <taxon>Dreissenoidea</taxon>
        <taxon>Dreissenidae</taxon>
        <taxon>Dreissena</taxon>
    </lineage>
</organism>
<sequence>MQEDFEVQSICRKTSRFSHYAGRLQASVNVQADIKFQSICRKTSRFNQYAGRLQGSVNM</sequence>
<dbReference type="EMBL" id="JAIWYP010000005">
    <property type="protein sequence ID" value="KAH3826889.1"/>
    <property type="molecule type" value="Genomic_DNA"/>
</dbReference>
<protein>
    <submittedName>
        <fullName evidence="1">Uncharacterized protein</fullName>
    </submittedName>
</protein>
<comment type="caution">
    <text evidence="1">The sequence shown here is derived from an EMBL/GenBank/DDBJ whole genome shotgun (WGS) entry which is preliminary data.</text>
</comment>
<dbReference type="AlphaFoldDB" id="A0A9D4H4M3"/>
<proteinExistence type="predicted"/>
<reference evidence="1" key="2">
    <citation type="submission" date="2020-11" db="EMBL/GenBank/DDBJ databases">
        <authorList>
            <person name="McCartney M.A."/>
            <person name="Auch B."/>
            <person name="Kono T."/>
            <person name="Mallez S."/>
            <person name="Becker A."/>
            <person name="Gohl D.M."/>
            <person name="Silverstein K.A.T."/>
            <person name="Koren S."/>
            <person name="Bechman K.B."/>
            <person name="Herman A."/>
            <person name="Abrahante J.E."/>
            <person name="Garbe J."/>
        </authorList>
    </citation>
    <scope>NUCLEOTIDE SEQUENCE</scope>
    <source>
        <strain evidence="1">Duluth1</strain>
        <tissue evidence="1">Whole animal</tissue>
    </source>
</reference>
<name>A0A9D4H4M3_DREPO</name>
<accession>A0A9D4H4M3</accession>
<keyword evidence="2" id="KW-1185">Reference proteome</keyword>
<evidence type="ECO:0000313" key="1">
    <source>
        <dbReference type="EMBL" id="KAH3826889.1"/>
    </source>
</evidence>